<dbReference type="OrthoDB" id="9791262at2"/>
<dbReference type="EMBL" id="LDTB01000008">
    <property type="protein sequence ID" value="KTT75366.1"/>
    <property type="molecule type" value="Genomic_DNA"/>
</dbReference>
<protein>
    <submittedName>
        <fullName evidence="1">Phytanoyl-CoA dioxygenase</fullName>
    </submittedName>
</protein>
<proteinExistence type="predicted"/>
<name>A0A147I8J9_9SPHN</name>
<gene>
    <name evidence="1" type="ORF">NS334_02825</name>
</gene>
<dbReference type="PATRIC" id="fig|869719.3.peg.3278"/>
<accession>A0A147I8J9</accession>
<keyword evidence="1" id="KW-0223">Dioxygenase</keyword>
<dbReference type="GO" id="GO:0016706">
    <property type="term" value="F:2-oxoglutarate-dependent dioxygenase activity"/>
    <property type="evidence" value="ECO:0007669"/>
    <property type="project" value="UniProtKB-ARBA"/>
</dbReference>
<keyword evidence="1" id="KW-0560">Oxidoreductase</keyword>
<sequence>MSPRCTGPDLDWSRDGATHHRAAAAPLLGALRALADDMPQDRAGVRLHGHAALPPLLATGPIRAIAARGLGPAARPVRAVLFDKNPAANRSLGWHQDRTIAVRERVDVPGFGRWSVKQGIQHVEPPFEITEAMVTLRIHLDDTPGDNAPLLIAAGSHLLGRIAEDAVAETVTRCGIATCLAAAGDIWSYATPILHASAAASGKRRRRVLQVDYAARDLPGGLTWLGI</sequence>
<keyword evidence="2" id="KW-1185">Reference proteome</keyword>
<comment type="caution">
    <text evidence="1">The sequence shown here is derived from an EMBL/GenBank/DDBJ whole genome shotgun (WGS) entry which is preliminary data.</text>
</comment>
<evidence type="ECO:0000313" key="2">
    <source>
        <dbReference type="Proteomes" id="UP000074310"/>
    </source>
</evidence>
<organism evidence="1 2">
    <name type="scientific">Sphingomonas endophytica</name>
    <dbReference type="NCBI Taxonomy" id="869719"/>
    <lineage>
        <taxon>Bacteria</taxon>
        <taxon>Pseudomonadati</taxon>
        <taxon>Pseudomonadota</taxon>
        <taxon>Alphaproteobacteria</taxon>
        <taxon>Sphingomonadales</taxon>
        <taxon>Sphingomonadaceae</taxon>
        <taxon>Sphingomonas</taxon>
    </lineage>
</organism>
<dbReference type="InterPro" id="IPR008775">
    <property type="entry name" value="Phytyl_CoA_dOase-like"/>
</dbReference>
<dbReference type="Pfam" id="PF05721">
    <property type="entry name" value="PhyH"/>
    <property type="match status" value="1"/>
</dbReference>
<dbReference type="AlphaFoldDB" id="A0A147I8J9"/>
<evidence type="ECO:0000313" key="1">
    <source>
        <dbReference type="EMBL" id="KTT75366.1"/>
    </source>
</evidence>
<dbReference type="Proteomes" id="UP000074310">
    <property type="component" value="Unassembled WGS sequence"/>
</dbReference>
<dbReference type="SUPFAM" id="SSF51197">
    <property type="entry name" value="Clavaminate synthase-like"/>
    <property type="match status" value="1"/>
</dbReference>
<reference evidence="1 2" key="1">
    <citation type="journal article" date="2016" name="Front. Microbiol.">
        <title>Genomic Resource of Rice Seed Associated Bacteria.</title>
        <authorList>
            <person name="Midha S."/>
            <person name="Bansal K."/>
            <person name="Sharma S."/>
            <person name="Kumar N."/>
            <person name="Patil P.P."/>
            <person name="Chaudhry V."/>
            <person name="Patil P.B."/>
        </authorList>
    </citation>
    <scope>NUCLEOTIDE SEQUENCE [LARGE SCALE GENOMIC DNA]</scope>
    <source>
        <strain evidence="1 2">NS334</strain>
    </source>
</reference>
<dbReference type="Gene3D" id="2.60.120.620">
    <property type="entry name" value="q2cbj1_9rhob like domain"/>
    <property type="match status" value="1"/>
</dbReference>